<evidence type="ECO:0000256" key="1">
    <source>
        <dbReference type="ARBA" id="ARBA00004651"/>
    </source>
</evidence>
<keyword evidence="9" id="KW-1185">Reference proteome</keyword>
<feature type="transmembrane region" description="Helical" evidence="6">
    <location>
        <begin position="125"/>
        <end position="144"/>
    </location>
</feature>
<sequence>MKIAIGVLAIIVLIIGSRFLPVNEWLESFNVWLESLGWAGWFIYILVYIAATVLFLPGSVITLAAGFLFGVVWGTAAVSIGSVVGASLAFLISRHLARDQFAAKLESNAKFKSIDKAIGKQGGKIVFLLRLSPVIPFNISNYLYGLTAVKFWHYVLASWIGMLPGTILYVYLGAIGKAGLEAATGEDTGTTTGQYIIYAIGLIATIVATIYITKIARKALNETEVDTPEAS</sequence>
<dbReference type="InterPro" id="IPR015414">
    <property type="entry name" value="TMEM64"/>
</dbReference>
<evidence type="ECO:0000256" key="6">
    <source>
        <dbReference type="RuleBase" id="RU366058"/>
    </source>
</evidence>
<evidence type="ECO:0000313" key="8">
    <source>
        <dbReference type="EMBL" id="WOO42802.1"/>
    </source>
</evidence>
<name>A0AAQ3LDW6_9BACT</name>
<keyword evidence="4 6" id="KW-1133">Transmembrane helix</keyword>
<gene>
    <name evidence="8" type="ORF">RZN69_06835</name>
</gene>
<evidence type="ECO:0000256" key="4">
    <source>
        <dbReference type="ARBA" id="ARBA00022989"/>
    </source>
</evidence>
<dbReference type="EMBL" id="CP136920">
    <property type="protein sequence ID" value="WOO42802.1"/>
    <property type="molecule type" value="Genomic_DNA"/>
</dbReference>
<keyword evidence="3 6" id="KW-0812">Transmembrane</keyword>
<evidence type="ECO:0000256" key="5">
    <source>
        <dbReference type="ARBA" id="ARBA00023136"/>
    </source>
</evidence>
<dbReference type="InterPro" id="IPR032816">
    <property type="entry name" value="VTT_dom"/>
</dbReference>
<evidence type="ECO:0000256" key="2">
    <source>
        <dbReference type="ARBA" id="ARBA00022475"/>
    </source>
</evidence>
<keyword evidence="2 6" id="KW-1003">Cell membrane</keyword>
<dbReference type="KEGG" id="puo:RZN69_06835"/>
<dbReference type="RefSeq" id="WP_317835332.1">
    <property type="nucleotide sequence ID" value="NZ_CP136920.1"/>
</dbReference>
<feature type="transmembrane region" description="Helical" evidence="6">
    <location>
        <begin position="151"/>
        <end position="175"/>
    </location>
</feature>
<feature type="transmembrane region" description="Helical" evidence="6">
    <location>
        <begin position="195"/>
        <end position="213"/>
    </location>
</feature>
<dbReference type="AlphaFoldDB" id="A0AAQ3LDW6"/>
<feature type="domain" description="VTT" evidence="7">
    <location>
        <begin position="56"/>
        <end position="174"/>
    </location>
</feature>
<proteinExistence type="inferred from homology"/>
<reference evidence="8 9" key="1">
    <citation type="submission" date="2023-10" db="EMBL/GenBank/DDBJ databases">
        <title>Rubellicoccus peritrichatus gen. nov., sp. nov., isolated from an algae of coral reef tank.</title>
        <authorList>
            <person name="Luo J."/>
        </authorList>
    </citation>
    <scope>NUCLEOTIDE SEQUENCE [LARGE SCALE GENOMIC DNA]</scope>
    <source>
        <strain evidence="8 9">CR14</strain>
    </source>
</reference>
<protein>
    <recommendedName>
        <fullName evidence="6">TVP38/TMEM64 family membrane protein</fullName>
    </recommendedName>
</protein>
<organism evidence="8 9">
    <name type="scientific">Rubellicoccus peritrichatus</name>
    <dbReference type="NCBI Taxonomy" id="3080537"/>
    <lineage>
        <taxon>Bacteria</taxon>
        <taxon>Pseudomonadati</taxon>
        <taxon>Verrucomicrobiota</taxon>
        <taxon>Opitutia</taxon>
        <taxon>Puniceicoccales</taxon>
        <taxon>Cerasicoccaceae</taxon>
        <taxon>Rubellicoccus</taxon>
    </lineage>
</organism>
<dbReference type="Proteomes" id="UP001304300">
    <property type="component" value="Chromosome"/>
</dbReference>
<evidence type="ECO:0000259" key="7">
    <source>
        <dbReference type="Pfam" id="PF09335"/>
    </source>
</evidence>
<accession>A0AAQ3LDW6</accession>
<evidence type="ECO:0000313" key="9">
    <source>
        <dbReference type="Proteomes" id="UP001304300"/>
    </source>
</evidence>
<dbReference type="PANTHER" id="PTHR12677:SF59">
    <property type="entry name" value="GOLGI APPARATUS MEMBRANE PROTEIN TVP38-RELATED"/>
    <property type="match status" value="1"/>
</dbReference>
<comment type="subcellular location">
    <subcellularLocation>
        <location evidence="1 6">Cell membrane</location>
        <topology evidence="1 6">Multi-pass membrane protein</topology>
    </subcellularLocation>
</comment>
<feature type="transmembrane region" description="Helical" evidence="6">
    <location>
        <begin position="35"/>
        <end position="56"/>
    </location>
</feature>
<dbReference type="Pfam" id="PF09335">
    <property type="entry name" value="VTT_dom"/>
    <property type="match status" value="1"/>
</dbReference>
<dbReference type="GO" id="GO:0005886">
    <property type="term" value="C:plasma membrane"/>
    <property type="evidence" value="ECO:0007669"/>
    <property type="project" value="UniProtKB-SubCell"/>
</dbReference>
<evidence type="ECO:0000256" key="3">
    <source>
        <dbReference type="ARBA" id="ARBA00022692"/>
    </source>
</evidence>
<dbReference type="PANTHER" id="PTHR12677">
    <property type="entry name" value="GOLGI APPARATUS MEMBRANE PROTEIN TVP38-RELATED"/>
    <property type="match status" value="1"/>
</dbReference>
<keyword evidence="5 6" id="KW-0472">Membrane</keyword>
<comment type="similarity">
    <text evidence="6">Belongs to the TVP38/TMEM64 family.</text>
</comment>
<feature type="transmembrane region" description="Helical" evidence="6">
    <location>
        <begin position="63"/>
        <end position="92"/>
    </location>
</feature>